<sequence length="253" mass="27976">MAQSETGRGRLGPEVSVPSHSQSQSNMAPIINIELSISPPTHCFTRRSAPTVSLRLTLLPSAPNSSDHITLYTEETPLDPNRALTRAGFTITDLTTQQPVKVTELRNVQRMANPRRRVHGCFEEPYFVTLRAGEAEELSAGFGRHGFRPHPWSVVNLGHEVDDAGNPLSARRSVSVTGVDGLDPGHEYEIGLNTEDLKKVMWAPVAKEEILLEEGYKGPGANLGDYSWIKDQPLEFRVGTTRLKVLEEEEEEA</sequence>
<accession>A0ACB9Z7D3</accession>
<name>A0ACB9Z7D3_9PEZI</name>
<organism evidence="1 2">
    <name type="scientific">Hypoxylon rubiginosum</name>
    <dbReference type="NCBI Taxonomy" id="110542"/>
    <lineage>
        <taxon>Eukaryota</taxon>
        <taxon>Fungi</taxon>
        <taxon>Dikarya</taxon>
        <taxon>Ascomycota</taxon>
        <taxon>Pezizomycotina</taxon>
        <taxon>Sordariomycetes</taxon>
        <taxon>Xylariomycetidae</taxon>
        <taxon>Xylariales</taxon>
        <taxon>Hypoxylaceae</taxon>
        <taxon>Hypoxylon</taxon>
    </lineage>
</organism>
<comment type="caution">
    <text evidence="1">The sequence shown here is derived from an EMBL/GenBank/DDBJ whole genome shotgun (WGS) entry which is preliminary data.</text>
</comment>
<dbReference type="EMBL" id="MU393446">
    <property type="protein sequence ID" value="KAI4867518.1"/>
    <property type="molecule type" value="Genomic_DNA"/>
</dbReference>
<evidence type="ECO:0000313" key="1">
    <source>
        <dbReference type="EMBL" id="KAI4867518.1"/>
    </source>
</evidence>
<gene>
    <name evidence="1" type="ORF">F4820DRAFT_413331</name>
</gene>
<proteinExistence type="predicted"/>
<dbReference type="Proteomes" id="UP001497700">
    <property type="component" value="Unassembled WGS sequence"/>
</dbReference>
<evidence type="ECO:0000313" key="2">
    <source>
        <dbReference type="Proteomes" id="UP001497700"/>
    </source>
</evidence>
<reference evidence="1 2" key="1">
    <citation type="journal article" date="2022" name="New Phytol.">
        <title>Ecological generalism drives hyperdiversity of secondary metabolite gene clusters in xylarialean endophytes.</title>
        <authorList>
            <person name="Franco M.E.E."/>
            <person name="Wisecaver J.H."/>
            <person name="Arnold A.E."/>
            <person name="Ju Y.M."/>
            <person name="Slot J.C."/>
            <person name="Ahrendt S."/>
            <person name="Moore L.P."/>
            <person name="Eastman K.E."/>
            <person name="Scott K."/>
            <person name="Konkel Z."/>
            <person name="Mondo S.J."/>
            <person name="Kuo A."/>
            <person name="Hayes R.D."/>
            <person name="Haridas S."/>
            <person name="Andreopoulos B."/>
            <person name="Riley R."/>
            <person name="LaButti K."/>
            <person name="Pangilinan J."/>
            <person name="Lipzen A."/>
            <person name="Amirebrahimi M."/>
            <person name="Yan J."/>
            <person name="Adam C."/>
            <person name="Keymanesh K."/>
            <person name="Ng V."/>
            <person name="Louie K."/>
            <person name="Northen T."/>
            <person name="Drula E."/>
            <person name="Henrissat B."/>
            <person name="Hsieh H.M."/>
            <person name="Youens-Clark K."/>
            <person name="Lutzoni F."/>
            <person name="Miadlikowska J."/>
            <person name="Eastwood D.C."/>
            <person name="Hamelin R.C."/>
            <person name="Grigoriev I.V."/>
            <person name="U'Ren J.M."/>
        </authorList>
    </citation>
    <scope>NUCLEOTIDE SEQUENCE [LARGE SCALE GENOMIC DNA]</scope>
    <source>
        <strain evidence="1 2">CBS 119005</strain>
    </source>
</reference>
<keyword evidence="2" id="KW-1185">Reference proteome</keyword>
<protein>
    <submittedName>
        <fullName evidence="1">Uncharacterized protein</fullName>
    </submittedName>
</protein>